<evidence type="ECO:0000256" key="1">
    <source>
        <dbReference type="SAM" id="Phobius"/>
    </source>
</evidence>
<dbReference type="InterPro" id="IPR057561">
    <property type="entry name" value="NADase_transloc"/>
</dbReference>
<protein>
    <submittedName>
        <fullName evidence="2">MedDCM-OCT-S45-C49-cds14</fullName>
    </submittedName>
</protein>
<dbReference type="Gene3D" id="2.60.120.260">
    <property type="entry name" value="Galactose-binding domain-like"/>
    <property type="match status" value="1"/>
</dbReference>
<proteinExistence type="predicted"/>
<dbReference type="NCBIfam" id="NF047619">
    <property type="entry name" value="NADase_discoid"/>
    <property type="match status" value="1"/>
</dbReference>
<sequence length="272" mass="30439">MEKIECKSCSAIVDKELEFCSSCGDWLGLSLKDMEGKDSSQNEKIERTKRAPEQLLNKPLSTYGATPMPSRKEVPGMRAVVFLTVLIPAIALASYFYNSTIAEEVVEETQIIQQSTTSTTSTTVVSVLQKQYPISCSASSSYNSGDGWSCENLYDGDKPTWQDNSLACEDGWIEFNFAKELYIEFLVFQNVEDSKSFTRNHKVRDILITTGDSQFSLDKELENDNTSQWIDINATTSYLKIDILSAYPGEEISGSQPFDECAIQEITFYGRG</sequence>
<keyword evidence="1" id="KW-1133">Transmembrane helix</keyword>
<evidence type="ECO:0000313" key="2">
    <source>
        <dbReference type="EMBL" id="AGQ20034.1"/>
    </source>
</evidence>
<dbReference type="SUPFAM" id="SSF49785">
    <property type="entry name" value="Galactose-binding domain-like"/>
    <property type="match status" value="1"/>
</dbReference>
<reference evidence="2" key="1">
    <citation type="journal article" date="2013" name="Sci. Rep.">
        <title>Metagenomics uncovers a new group of low GC and ultra-small marine Actinobacteria.</title>
        <authorList>
            <person name="Ghai R."/>
            <person name="Mizuno C.M."/>
            <person name="Picazo A."/>
            <person name="Camacho A."/>
            <person name="Rodriguez-Valera F."/>
        </authorList>
    </citation>
    <scope>NUCLEOTIDE SEQUENCE</scope>
</reference>
<accession>S5DM97</accession>
<feature type="transmembrane region" description="Helical" evidence="1">
    <location>
        <begin position="79"/>
        <end position="97"/>
    </location>
</feature>
<keyword evidence="1" id="KW-0812">Transmembrane</keyword>
<name>S5DM97_9ACTN</name>
<keyword evidence="1" id="KW-0472">Membrane</keyword>
<organism evidence="2">
    <name type="scientific">Candidatus Actinomarina minuta</name>
    <dbReference type="NCBI Taxonomy" id="1389454"/>
    <lineage>
        <taxon>Bacteria</taxon>
        <taxon>Bacillati</taxon>
        <taxon>Actinomycetota</taxon>
        <taxon>Actinomycetes</taxon>
        <taxon>Candidatus Actinomarinidae</taxon>
        <taxon>Candidatus Actinomarinales</taxon>
        <taxon>Candidatus Actinomarineae</taxon>
        <taxon>Candidatus Actinomarinaceae</taxon>
        <taxon>Candidatus Actinomarina</taxon>
    </lineage>
</organism>
<dbReference type="EMBL" id="KC811149">
    <property type="protein sequence ID" value="AGQ20034.1"/>
    <property type="molecule type" value="Genomic_DNA"/>
</dbReference>
<dbReference type="AlphaFoldDB" id="S5DM97"/>
<dbReference type="InterPro" id="IPR008979">
    <property type="entry name" value="Galactose-bd-like_sf"/>
</dbReference>